<accession>A0AAJ6YLS7</accession>
<dbReference type="KEGG" id="csol:105364207"/>
<gene>
    <name evidence="5" type="primary">LOC105364207</name>
</gene>
<evidence type="ECO:0000256" key="2">
    <source>
        <dbReference type="SAM" id="Coils"/>
    </source>
</evidence>
<feature type="compositionally biased region" description="Basic and acidic residues" evidence="3">
    <location>
        <begin position="743"/>
        <end position="768"/>
    </location>
</feature>
<protein>
    <submittedName>
        <fullName evidence="5">Uncharacterized protein LOC105364207</fullName>
    </submittedName>
</protein>
<dbReference type="InterPro" id="IPR005199">
    <property type="entry name" value="Glyco_hydro_79"/>
</dbReference>
<dbReference type="InterPro" id="IPR017853">
    <property type="entry name" value="GH"/>
</dbReference>
<dbReference type="PANTHER" id="PTHR46145:SF4">
    <property type="entry name" value="HEPARANASE"/>
    <property type="match status" value="1"/>
</dbReference>
<evidence type="ECO:0000313" key="4">
    <source>
        <dbReference type="Proteomes" id="UP000695007"/>
    </source>
</evidence>
<evidence type="ECO:0000256" key="1">
    <source>
        <dbReference type="ARBA" id="ARBA00009800"/>
    </source>
</evidence>
<organism evidence="4 5">
    <name type="scientific">Ceratosolen solmsi marchali</name>
    <dbReference type="NCBI Taxonomy" id="326594"/>
    <lineage>
        <taxon>Eukaryota</taxon>
        <taxon>Metazoa</taxon>
        <taxon>Ecdysozoa</taxon>
        <taxon>Arthropoda</taxon>
        <taxon>Hexapoda</taxon>
        <taxon>Insecta</taxon>
        <taxon>Pterygota</taxon>
        <taxon>Neoptera</taxon>
        <taxon>Endopterygota</taxon>
        <taxon>Hymenoptera</taxon>
        <taxon>Apocrita</taxon>
        <taxon>Proctotrupomorpha</taxon>
        <taxon>Chalcidoidea</taxon>
        <taxon>Agaonidae</taxon>
        <taxon>Agaoninae</taxon>
        <taxon>Ceratosolen</taxon>
    </lineage>
</organism>
<name>A0AAJ6YLS7_9HYME</name>
<dbReference type="SUPFAM" id="SSF51445">
    <property type="entry name" value="(Trans)glycosidases"/>
    <property type="match status" value="1"/>
</dbReference>
<evidence type="ECO:0000313" key="5">
    <source>
        <dbReference type="RefSeq" id="XP_011500397.1"/>
    </source>
</evidence>
<comment type="similarity">
    <text evidence="1">Belongs to the glycosyl hydrolase 79 family.</text>
</comment>
<reference evidence="5" key="1">
    <citation type="submission" date="2025-08" db="UniProtKB">
        <authorList>
            <consortium name="RefSeq"/>
        </authorList>
    </citation>
    <scope>IDENTIFICATION</scope>
</reference>
<feature type="coiled-coil region" evidence="2">
    <location>
        <begin position="1274"/>
        <end position="1304"/>
    </location>
</feature>
<feature type="region of interest" description="Disordered" evidence="3">
    <location>
        <begin position="743"/>
        <end position="779"/>
    </location>
</feature>
<evidence type="ECO:0000256" key="3">
    <source>
        <dbReference type="SAM" id="MobiDB-lite"/>
    </source>
</evidence>
<dbReference type="Pfam" id="PF03662">
    <property type="entry name" value="Glyco_hydro_79n"/>
    <property type="match status" value="1"/>
</dbReference>
<feature type="coiled-coil region" evidence="2">
    <location>
        <begin position="602"/>
        <end position="629"/>
    </location>
</feature>
<dbReference type="GO" id="GO:0005615">
    <property type="term" value="C:extracellular space"/>
    <property type="evidence" value="ECO:0007669"/>
    <property type="project" value="TreeGrafter"/>
</dbReference>
<feature type="region of interest" description="Disordered" evidence="3">
    <location>
        <begin position="674"/>
        <end position="699"/>
    </location>
</feature>
<keyword evidence="2" id="KW-0175">Coiled coil</keyword>
<keyword evidence="4" id="KW-1185">Reference proteome</keyword>
<dbReference type="GeneID" id="105364207"/>
<feature type="compositionally biased region" description="Acidic residues" evidence="3">
    <location>
        <begin position="478"/>
        <end position="488"/>
    </location>
</feature>
<dbReference type="RefSeq" id="XP_011500397.1">
    <property type="nucleotide sequence ID" value="XM_011502095.1"/>
</dbReference>
<dbReference type="GO" id="GO:0016798">
    <property type="term" value="F:hydrolase activity, acting on glycosyl bonds"/>
    <property type="evidence" value="ECO:0007669"/>
    <property type="project" value="InterPro"/>
</dbReference>
<proteinExistence type="inferred from homology"/>
<sequence length="1568" mass="181913">MVVSDDMTLNINLKKPIAVVSEKFLSITLDPVSLFNSNSLSDVEKTTSMAKALAPAYVRIGGPRSNSYIFERGLYPKELQLDPGYTFSEKHWIQVHQWAESSGLDIIACLAPQQSESSNNGNNARTSFWDPRNALDLISFSDHMGYNISWQLGYECQTRCDVRGAELGRDVQRLRNMLDAFPRYAERGMIVGPDVVTYKTRQQQQYLQDYFNAASGSLSAVTWHPDFASISLEADGVSMHYDNLAFDKDAFYRAAGRHISKKPLWIAESRPEECKQQFLGALVWARRLGNSAKLGLQVIMRQPDNSNPFRSTPDYWVSILHKMLVGREVLDTKITTGNRTHVHFYSQCTNPSSKYEKGSLTVFGINLTPSKITASLKGIKLKVIHKYILLPGYDAPNRMFSETVLLNNEPLNLIDEKEVPDVQPAISNAEKGVKLKLPSGGIGFWVLPGLKVKSCMGHVDEIPDKNPLRKINRRFEESDGDIDSTSEDENNRETTDVNSVEERKPSLRLQRTTQKRLTLRKNIRHKEEERDDLDERKLRKLDGARHDFDRLENIMRKKDQHTVNLKSGGTHGVFENSGEEDNGSSEEGVFRKTVNEQKVDSGEVIRAKLQEYKNQLSNYESRKKQREILSNLPKDRFKDGQDESINKVRIGMNTEKVIEALTLITKVESAMKGLEKENENEVQITSETPPTLGIDRSLRRRKRDVDKRLGDDPLSLLHDNIFLRKRIKTEEAKERLIERVNERKQRLRERQEQKREKEDLKKESRDSNENNFYGFQHGEPLKNFPEGDVYFQTEINTNKNKGINCDYNDDDNINKEMYKNWKRSNIPTDMDEYKNLWFDESGETKHMPTDFFENLKLQTLNSKENFKNYGELWEIESFHKNETNDKKQNESDESENHEIVTEISLRDSENHKTEERAAQQLINFYKMDINEKNYDLDDLKFNQKEIQSQLFPLIIIPNNPKISTGNDNFNLEQHNRYINTDRYHDNLNKGIQPSESLYHRTKRYLNDLEDLLHQEMITQDNNNLKDCQCRVIRGIEECKDCDLNSRNFIGTQLISIPNQAIDNYNTKIRIQRDLNKETNTDYLEETIDSGADSDKIEIMNSERPTNPKKSSYIKNEEPNFENYNKTDEILVPTIIKVEDELSTKNINDKTWNRLPRKIESSAKFLLKSEENLTKPAININSQVNQQKNSDINDFSVINAYIPTNETETAIEHHKIKPKNNSAIKIDERIKSRQARLTTRAEALTALKKENESRRAKKMIEASMKIIDMEKSKFAEYQKRRYDQIERLKRKLRAKREKMLQQYRSELLEVINDNSESKESNIHRRDLFNHFQTASHDTTTNDMITNPNEFDYSINSNPIKYSSEKDTYKSKSEKFLPAFEMLEPFRDVHSKQALPKFQTKIYIDDDNSKMQIIKDKKQKTSPKKHLKNEDAYNINHEEKFRIKNNKRFPYALTEASNNQNNLTIQQNSSSTIQTNIGSILIDSIPKLQTVITGGLKKAENLTGSLENFIDNYDNQLNNTRKRLKDNSGDINTFEVNNERLNHNIFKTMIGSVKKFFGIVSGIAKIFHVH</sequence>
<dbReference type="GO" id="GO:0031012">
    <property type="term" value="C:extracellular matrix"/>
    <property type="evidence" value="ECO:0007669"/>
    <property type="project" value="TreeGrafter"/>
</dbReference>
<dbReference type="Gene3D" id="3.20.20.80">
    <property type="entry name" value="Glycosidases"/>
    <property type="match status" value="1"/>
</dbReference>
<dbReference type="Proteomes" id="UP000695007">
    <property type="component" value="Unplaced"/>
</dbReference>
<dbReference type="GO" id="GO:0016020">
    <property type="term" value="C:membrane"/>
    <property type="evidence" value="ECO:0007669"/>
    <property type="project" value="InterPro"/>
</dbReference>
<feature type="compositionally biased region" description="Basic and acidic residues" evidence="3">
    <location>
        <begin position="489"/>
        <end position="505"/>
    </location>
</feature>
<feature type="compositionally biased region" description="Basic residues" evidence="3">
    <location>
        <begin position="513"/>
        <end position="524"/>
    </location>
</feature>
<feature type="region of interest" description="Disordered" evidence="3">
    <location>
        <begin position="564"/>
        <end position="588"/>
    </location>
</feature>
<dbReference type="PANTHER" id="PTHR46145">
    <property type="entry name" value="HEPARANASE"/>
    <property type="match status" value="1"/>
</dbReference>
<feature type="region of interest" description="Disordered" evidence="3">
    <location>
        <begin position="470"/>
        <end position="533"/>
    </location>
</feature>